<evidence type="ECO:0000256" key="1">
    <source>
        <dbReference type="ARBA" id="ARBA00001000"/>
    </source>
</evidence>
<dbReference type="EMBL" id="KN293998">
    <property type="protein sequence ID" value="EEH41254.1"/>
    <property type="molecule type" value="Genomic_DNA"/>
</dbReference>
<dbReference type="InterPro" id="IPR015890">
    <property type="entry name" value="Chorismate_C"/>
</dbReference>
<dbReference type="PRINTS" id="PR00097">
    <property type="entry name" value="ANTSNTHASEII"/>
</dbReference>
<dbReference type="InterPro" id="IPR019999">
    <property type="entry name" value="Anth_synth_I-like"/>
</dbReference>
<dbReference type="PANTHER" id="PTHR11236:SF18">
    <property type="entry name" value="AMINODEOXYCHORISMATE SYNTHASE"/>
    <property type="match status" value="1"/>
</dbReference>
<evidence type="ECO:0000259" key="10">
    <source>
        <dbReference type="Pfam" id="PF00117"/>
    </source>
</evidence>
<dbReference type="InterPro" id="IPR010117">
    <property type="entry name" value="PabB_fungal"/>
</dbReference>
<dbReference type="Pfam" id="PF00425">
    <property type="entry name" value="Chorismate_bind"/>
    <property type="match status" value="1"/>
</dbReference>
<gene>
    <name evidence="13" type="ORF">PAAG_03540</name>
</gene>
<evidence type="ECO:0000256" key="7">
    <source>
        <dbReference type="ARBA" id="ARBA00022962"/>
    </source>
</evidence>
<keyword evidence="14" id="KW-1185">Reference proteome</keyword>
<proteinExistence type="inferred from homology"/>
<evidence type="ECO:0000256" key="8">
    <source>
        <dbReference type="ARBA" id="ARBA00031329"/>
    </source>
</evidence>
<reference evidence="13 14" key="1">
    <citation type="journal article" date="2011" name="PLoS Genet.">
        <title>Comparative genomic analysis of human fungal pathogens causing paracoccidioidomycosis.</title>
        <authorList>
            <person name="Desjardins C.A."/>
            <person name="Champion M.D."/>
            <person name="Holder J.W."/>
            <person name="Muszewska A."/>
            <person name="Goldberg J."/>
            <person name="Bailao A.M."/>
            <person name="Brigido M.M."/>
            <person name="Ferreira M.E."/>
            <person name="Garcia A.M."/>
            <person name="Grynberg M."/>
            <person name="Gujja S."/>
            <person name="Heiman D.I."/>
            <person name="Henn M.R."/>
            <person name="Kodira C.D."/>
            <person name="Leon-Narvaez H."/>
            <person name="Longo L.V."/>
            <person name="Ma L.J."/>
            <person name="Malavazi I."/>
            <person name="Matsuo A.L."/>
            <person name="Morais F.V."/>
            <person name="Pereira M."/>
            <person name="Rodriguez-Brito S."/>
            <person name="Sakthikumar S."/>
            <person name="Salem-Izacc S.M."/>
            <person name="Sykes S.M."/>
            <person name="Teixeira M.M."/>
            <person name="Vallejo M.C."/>
            <person name="Walter M.E."/>
            <person name="Yandava C."/>
            <person name="Young S."/>
            <person name="Zeng Q."/>
            <person name="Zucker J."/>
            <person name="Felipe M.S."/>
            <person name="Goldman G.H."/>
            <person name="Haas B.J."/>
            <person name="McEwen J.G."/>
            <person name="Nino-Vega G."/>
            <person name="Puccia R."/>
            <person name="San-Blas G."/>
            <person name="Soares C.M."/>
            <person name="Birren B.W."/>
            <person name="Cuomo C.A."/>
        </authorList>
    </citation>
    <scope>NUCLEOTIDE SEQUENCE [LARGE SCALE GENOMIC DNA]</scope>
    <source>
        <strain evidence="14">ATCC MYA-826 / Pb01</strain>
    </source>
</reference>
<dbReference type="InterPro" id="IPR006221">
    <property type="entry name" value="TrpG/PapA_dom"/>
</dbReference>
<evidence type="ECO:0000259" key="11">
    <source>
        <dbReference type="Pfam" id="PF00425"/>
    </source>
</evidence>
<dbReference type="InterPro" id="IPR029062">
    <property type="entry name" value="Class_I_gatase-like"/>
</dbReference>
<dbReference type="SUPFAM" id="SSF52317">
    <property type="entry name" value="Class I glutamine amidotransferase-like"/>
    <property type="match status" value="1"/>
</dbReference>
<dbReference type="GO" id="GO:0005737">
    <property type="term" value="C:cytoplasm"/>
    <property type="evidence" value="ECO:0007669"/>
    <property type="project" value="TreeGrafter"/>
</dbReference>
<evidence type="ECO:0000256" key="9">
    <source>
        <dbReference type="ARBA" id="ARBA00031904"/>
    </source>
</evidence>
<protein>
    <recommendedName>
        <fullName evidence="4">aminodeoxychorismate synthase</fullName>
        <ecNumber evidence="4">2.6.1.85</ecNumber>
    </recommendedName>
    <alternativeName>
        <fullName evidence="8">Para-aminobenzoate synthase</fullName>
    </alternativeName>
    <alternativeName>
        <fullName evidence="9">p-aminobenzoic acid synthase</fullName>
    </alternativeName>
</protein>
<dbReference type="Pfam" id="PF00117">
    <property type="entry name" value="GATase"/>
    <property type="match status" value="1"/>
</dbReference>
<evidence type="ECO:0000256" key="4">
    <source>
        <dbReference type="ARBA" id="ARBA00013139"/>
    </source>
</evidence>
<evidence type="ECO:0000256" key="3">
    <source>
        <dbReference type="ARBA" id="ARBA00005970"/>
    </source>
</evidence>
<dbReference type="HOGENOM" id="CLU_006493_0_0_1"/>
<feature type="domain" description="Anthranilate synthase component I N-terminal" evidence="12">
    <location>
        <begin position="308"/>
        <end position="429"/>
    </location>
</feature>
<dbReference type="eggNOG" id="KOG1224">
    <property type="taxonomic scope" value="Eukaryota"/>
</dbReference>
<organism evidence="13 14">
    <name type="scientific">Paracoccidioides lutzii (strain ATCC MYA-826 / Pb01)</name>
    <name type="common">Paracoccidioides brasiliensis</name>
    <dbReference type="NCBI Taxonomy" id="502779"/>
    <lineage>
        <taxon>Eukaryota</taxon>
        <taxon>Fungi</taxon>
        <taxon>Dikarya</taxon>
        <taxon>Ascomycota</taxon>
        <taxon>Pezizomycotina</taxon>
        <taxon>Eurotiomycetes</taxon>
        <taxon>Eurotiomycetidae</taxon>
        <taxon>Onygenales</taxon>
        <taxon>Ajellomycetaceae</taxon>
        <taxon>Paracoccidioides</taxon>
    </lineage>
</organism>
<evidence type="ECO:0000259" key="12">
    <source>
        <dbReference type="Pfam" id="PF04715"/>
    </source>
</evidence>
<dbReference type="Gene3D" id="3.40.50.880">
    <property type="match status" value="1"/>
</dbReference>
<dbReference type="OrthoDB" id="64220at2759"/>
<dbReference type="Pfam" id="PF04715">
    <property type="entry name" value="Anth_synt_I_N"/>
    <property type="match status" value="1"/>
</dbReference>
<dbReference type="VEuPathDB" id="FungiDB:PAAG_03540"/>
<evidence type="ECO:0000313" key="13">
    <source>
        <dbReference type="EMBL" id="EEH41254.1"/>
    </source>
</evidence>
<dbReference type="OMA" id="DWSVNIR"/>
<dbReference type="UniPathway" id="UPA00077">
    <property type="reaction ID" value="UER00149"/>
</dbReference>
<dbReference type="RefSeq" id="XP_002794995.1">
    <property type="nucleotide sequence ID" value="XM_002794949.2"/>
</dbReference>
<dbReference type="PANTHER" id="PTHR11236">
    <property type="entry name" value="AMINOBENZOATE/ANTHRANILATE SYNTHASE"/>
    <property type="match status" value="1"/>
</dbReference>
<dbReference type="InterPro" id="IPR006805">
    <property type="entry name" value="Anth_synth_I_N"/>
</dbReference>
<dbReference type="KEGG" id="pbl:PAAG_03540"/>
<accession>C1GXG6</accession>
<dbReference type="EC" id="2.6.1.85" evidence="4"/>
<dbReference type="GO" id="GO:0046654">
    <property type="term" value="P:tetrahydrofolate biosynthetic process"/>
    <property type="evidence" value="ECO:0007669"/>
    <property type="project" value="UniProtKB-UniPathway"/>
</dbReference>
<dbReference type="STRING" id="502779.C1GXG6"/>
<feature type="domain" description="Glutamine amidotransferase" evidence="10">
    <location>
        <begin position="17"/>
        <end position="216"/>
    </location>
</feature>
<keyword evidence="7" id="KW-0315">Glutamine amidotransferase</keyword>
<evidence type="ECO:0000256" key="2">
    <source>
        <dbReference type="ARBA" id="ARBA00005009"/>
    </source>
</evidence>
<dbReference type="GO" id="GO:0046656">
    <property type="term" value="P:folic acid biosynthetic process"/>
    <property type="evidence" value="ECO:0007669"/>
    <property type="project" value="UniProtKB-KW"/>
</dbReference>
<comment type="pathway">
    <text evidence="2">Cofactor biosynthesis; tetrahydrofolate biosynthesis; 4-aminobenzoate from chorismate: step 1/2.</text>
</comment>
<comment type="similarity">
    <text evidence="3">In the C-terminal section; belongs to the anthranilate synthase component I family.</text>
</comment>
<keyword evidence="5" id="KW-0808">Transferase</keyword>
<feature type="domain" description="Chorismate-utilising enzyme C-terminal" evidence="11">
    <location>
        <begin position="506"/>
        <end position="790"/>
    </location>
</feature>
<dbReference type="GeneID" id="9098208"/>
<name>C1GXG6_PARBA</name>
<dbReference type="SUPFAM" id="SSF56322">
    <property type="entry name" value="ADC synthase"/>
    <property type="match status" value="1"/>
</dbReference>
<dbReference type="PROSITE" id="PS51273">
    <property type="entry name" value="GATASE_TYPE_1"/>
    <property type="match status" value="1"/>
</dbReference>
<dbReference type="GO" id="GO:0046820">
    <property type="term" value="F:4-amino-4-deoxychorismate synthase activity"/>
    <property type="evidence" value="ECO:0007669"/>
    <property type="project" value="UniProtKB-EC"/>
</dbReference>
<dbReference type="GO" id="GO:0000162">
    <property type="term" value="P:L-tryptophan biosynthetic process"/>
    <property type="evidence" value="ECO:0007669"/>
    <property type="project" value="TreeGrafter"/>
</dbReference>
<evidence type="ECO:0000313" key="14">
    <source>
        <dbReference type="Proteomes" id="UP000002059"/>
    </source>
</evidence>
<evidence type="ECO:0000256" key="6">
    <source>
        <dbReference type="ARBA" id="ARBA00022909"/>
    </source>
</evidence>
<dbReference type="AlphaFoldDB" id="C1GXG6"/>
<dbReference type="CDD" id="cd01743">
    <property type="entry name" value="GATase1_Anthranilate_Synthase"/>
    <property type="match status" value="1"/>
</dbReference>
<dbReference type="InterPro" id="IPR017926">
    <property type="entry name" value="GATASE"/>
</dbReference>
<keyword evidence="6" id="KW-0289">Folate biosynthesis</keyword>
<dbReference type="Gene3D" id="3.60.120.10">
    <property type="entry name" value="Anthranilate synthase"/>
    <property type="match status" value="1"/>
</dbReference>
<dbReference type="NCBIfam" id="TIGR01823">
    <property type="entry name" value="PabB-fungal"/>
    <property type="match status" value="1"/>
</dbReference>
<dbReference type="Proteomes" id="UP000002059">
    <property type="component" value="Partially assembled WGS sequence"/>
</dbReference>
<evidence type="ECO:0000256" key="5">
    <source>
        <dbReference type="ARBA" id="ARBA00022679"/>
    </source>
</evidence>
<dbReference type="GO" id="GO:0008153">
    <property type="term" value="P:4-aminobenzoate biosynthetic process"/>
    <property type="evidence" value="ECO:0007669"/>
    <property type="project" value="TreeGrafter"/>
</dbReference>
<sequence>MSSDSSVDLNSIAQVLFIDGHDSFARNIVDLLESTLPVAVTVVSIDAIWPVDKQALADEYDAIITGPGPGTPTNPSDVGGMLHVWDLENVPVLGICLGFQSLCVNYGASICKLPEPRHGRVVTFVHSGTDIFETLPASFEVTLYHSLQVRLDHEIESSGDLSDRQRCWMSSPKCPDLVPLAWYRDSATPGEATLMAVRHSKKPLWGLQFHPESCKSDKACRDIIRNWWLYTENFNAKHRTISRRRLDIFDPLRVEERYFNDADDVVEWCSSSTDVSAYRTINRGSLTTEKICELVDVPNVPSVVIDSTSRFSIISVLSPGAWTLEYSISKLTSTISRPSGLRSTKDLAPRQPKHVWDMLRRILSKKKVVEGNKTIPFWGGFMGYFSYEMGLSELHDGEAPAIKKDDTVDVGLLWVERSIVIDRKLEKIHIQSIREFDDQPGEWIDFVARRLTGFTYTKSMDNIMLNIAVTSPEPLEETNYLMRLKYSDEQLANMMVREANIVIPDEDIYKSKIKICQEYIRDGESYELCLTDQTKVTLPRCEYRQESDLRPWILYKRLRKYTPAAYGAFARIGKTKIISSSPECFIQYDRYGQIDMKPMKGTVKKSEGMTLEKAKEILNTPKEMGENLMIADLIRHDMFKVCKSGGVTVHKLLEVEDHPRVYQLVSHIRGVPEDLPPSLKERCEVQLVKKASPHDYSALRQCLPPGSMTGAPKRQSCELLAKIEGQKRRIYSGVMGYFDAGGAACFSVLIRTAYSQSSATDDEEVWHIGAGGAVTALSTPEGEWDEMVTKLDTVLGIFRRSPDGDGVADVDADTCKKKTSVMQEMFQDYPGYTTDFKEAVGGRCYNITTEKGDGRSTFVSESVLMPVDQRGRMKRKQARKLGRSSK</sequence>
<comment type="catalytic activity">
    <reaction evidence="1">
        <text>chorismate + L-glutamine = 4-amino-4-deoxychorismate + L-glutamate</text>
        <dbReference type="Rhea" id="RHEA:11672"/>
        <dbReference type="ChEBI" id="CHEBI:29748"/>
        <dbReference type="ChEBI" id="CHEBI:29985"/>
        <dbReference type="ChEBI" id="CHEBI:58359"/>
        <dbReference type="ChEBI" id="CHEBI:58406"/>
        <dbReference type="EC" id="2.6.1.85"/>
    </reaction>
</comment>
<dbReference type="InterPro" id="IPR005801">
    <property type="entry name" value="ADC_synthase"/>
</dbReference>